<evidence type="ECO:0000313" key="1">
    <source>
        <dbReference type="EMBL" id="KAF2825602.1"/>
    </source>
</evidence>
<dbReference type="AlphaFoldDB" id="A0A6A6ZX47"/>
<reference evidence="1" key="1">
    <citation type="journal article" date="2020" name="Stud. Mycol.">
        <title>101 Dothideomycetes genomes: a test case for predicting lifestyles and emergence of pathogens.</title>
        <authorList>
            <person name="Haridas S."/>
            <person name="Albert R."/>
            <person name="Binder M."/>
            <person name="Bloem J."/>
            <person name="Labutti K."/>
            <person name="Salamov A."/>
            <person name="Andreopoulos B."/>
            <person name="Baker S."/>
            <person name="Barry K."/>
            <person name="Bills G."/>
            <person name="Bluhm B."/>
            <person name="Cannon C."/>
            <person name="Castanera R."/>
            <person name="Culley D."/>
            <person name="Daum C."/>
            <person name="Ezra D."/>
            <person name="Gonzalez J."/>
            <person name="Henrissat B."/>
            <person name="Kuo A."/>
            <person name="Liang C."/>
            <person name="Lipzen A."/>
            <person name="Lutzoni F."/>
            <person name="Magnuson J."/>
            <person name="Mondo S."/>
            <person name="Nolan M."/>
            <person name="Ohm R."/>
            <person name="Pangilinan J."/>
            <person name="Park H.-J."/>
            <person name="Ramirez L."/>
            <person name="Alfaro M."/>
            <person name="Sun H."/>
            <person name="Tritt A."/>
            <person name="Yoshinaga Y."/>
            <person name="Zwiers L.-H."/>
            <person name="Turgeon B."/>
            <person name="Goodwin S."/>
            <person name="Spatafora J."/>
            <person name="Crous P."/>
            <person name="Grigoriev I."/>
        </authorList>
    </citation>
    <scope>NUCLEOTIDE SEQUENCE</scope>
    <source>
        <strain evidence="1">CBS 113818</strain>
    </source>
</reference>
<evidence type="ECO:0000313" key="2">
    <source>
        <dbReference type="Proteomes" id="UP000799424"/>
    </source>
</evidence>
<accession>A0A6A6ZX47</accession>
<keyword evidence="2" id="KW-1185">Reference proteome</keyword>
<name>A0A6A6ZX47_9PLEO</name>
<dbReference type="Proteomes" id="UP000799424">
    <property type="component" value="Unassembled WGS sequence"/>
</dbReference>
<proteinExistence type="predicted"/>
<gene>
    <name evidence="1" type="ORF">CC86DRAFT_351459</name>
</gene>
<dbReference type="EMBL" id="MU006227">
    <property type="protein sequence ID" value="KAF2825602.1"/>
    <property type="molecule type" value="Genomic_DNA"/>
</dbReference>
<protein>
    <submittedName>
        <fullName evidence="1">Uncharacterized protein</fullName>
    </submittedName>
</protein>
<sequence>MNCIEDRWLTDHTVRNNELQAHRHFTCTCAGCSTVAPAGGPAMTPAQMDSLERNTPGMYWATLLAPAPTLTGPNLTTHIDRLHTFIRMLTTWGKWDEVLSQSCLVLGELHLRQSNYRKAVLAAHAGLLVEQHLYTHRYTNELNVVLSTCYVQDLLLRDEYNRASQGPYPLS</sequence>
<organism evidence="1 2">
    <name type="scientific">Ophiobolus disseminans</name>
    <dbReference type="NCBI Taxonomy" id="1469910"/>
    <lineage>
        <taxon>Eukaryota</taxon>
        <taxon>Fungi</taxon>
        <taxon>Dikarya</taxon>
        <taxon>Ascomycota</taxon>
        <taxon>Pezizomycotina</taxon>
        <taxon>Dothideomycetes</taxon>
        <taxon>Pleosporomycetidae</taxon>
        <taxon>Pleosporales</taxon>
        <taxon>Pleosporineae</taxon>
        <taxon>Phaeosphaeriaceae</taxon>
        <taxon>Ophiobolus</taxon>
    </lineage>
</organism>